<dbReference type="HOGENOM" id="CLU_067676_7_1_5"/>
<dbReference type="InterPro" id="IPR029063">
    <property type="entry name" value="SAM-dependent_MTases_sf"/>
</dbReference>
<dbReference type="eggNOG" id="COG4122">
    <property type="taxonomic scope" value="Bacteria"/>
</dbReference>
<dbReference type="KEGG" id="rpc:RPC_3499"/>
<keyword evidence="3" id="KW-0949">S-adenosyl-L-methionine</keyword>
<dbReference type="PROSITE" id="PS51682">
    <property type="entry name" value="SAM_OMT_I"/>
    <property type="match status" value="1"/>
</dbReference>
<dbReference type="OrthoDB" id="9799672at2"/>
<dbReference type="RefSeq" id="WP_011473926.1">
    <property type="nucleotide sequence ID" value="NC_007925.1"/>
</dbReference>
<name>Q210Z7_RHOPB</name>
<accession>Q210Z7</accession>
<proteinExistence type="predicted"/>
<dbReference type="Gene3D" id="3.40.50.150">
    <property type="entry name" value="Vaccinia Virus protein VP39"/>
    <property type="match status" value="1"/>
</dbReference>
<evidence type="ECO:0000313" key="4">
    <source>
        <dbReference type="EMBL" id="ABD89039.1"/>
    </source>
</evidence>
<dbReference type="GO" id="GO:0008171">
    <property type="term" value="F:O-methyltransferase activity"/>
    <property type="evidence" value="ECO:0007669"/>
    <property type="project" value="InterPro"/>
</dbReference>
<gene>
    <name evidence="4" type="ordered locus">RPC_3499</name>
</gene>
<dbReference type="PANTHER" id="PTHR43167:SF1">
    <property type="entry name" value="PUTATIVE (AFU_ORTHOLOGUE AFUA_6G01830)-RELATED"/>
    <property type="match status" value="1"/>
</dbReference>
<dbReference type="SUPFAM" id="SSF53335">
    <property type="entry name" value="S-adenosyl-L-methionine-dependent methyltransferases"/>
    <property type="match status" value="1"/>
</dbReference>
<dbReference type="STRING" id="316056.RPC_3499"/>
<dbReference type="GO" id="GO:0032259">
    <property type="term" value="P:methylation"/>
    <property type="evidence" value="ECO:0007669"/>
    <property type="project" value="UniProtKB-KW"/>
</dbReference>
<dbReference type="AlphaFoldDB" id="Q210Z7"/>
<reference evidence="4" key="1">
    <citation type="submission" date="2006-03" db="EMBL/GenBank/DDBJ databases">
        <title>Complete sequence of Rhodopseudomonas palustris BisB18.</title>
        <authorList>
            <consortium name="US DOE Joint Genome Institute"/>
            <person name="Copeland A."/>
            <person name="Lucas S."/>
            <person name="Lapidus A."/>
            <person name="Barry K."/>
            <person name="Detter J.C."/>
            <person name="Glavina del Rio T."/>
            <person name="Hammon N."/>
            <person name="Israni S."/>
            <person name="Dalin E."/>
            <person name="Tice H."/>
            <person name="Pitluck S."/>
            <person name="Chain P."/>
            <person name="Malfatti S."/>
            <person name="Shin M."/>
            <person name="Vergez L."/>
            <person name="Schmutz J."/>
            <person name="Larimer F."/>
            <person name="Land M."/>
            <person name="Hauser L."/>
            <person name="Pelletier D.A."/>
            <person name="Kyrpides N."/>
            <person name="Anderson I."/>
            <person name="Oda Y."/>
            <person name="Harwood C.S."/>
            <person name="Richardson P."/>
        </authorList>
    </citation>
    <scope>NUCLEOTIDE SEQUENCE [LARGE SCALE GENOMIC DNA]</scope>
    <source>
        <strain evidence="4">BisB18</strain>
    </source>
</reference>
<keyword evidence="2 4" id="KW-0808">Transferase</keyword>
<dbReference type="EMBL" id="CP000301">
    <property type="protein sequence ID" value="ABD89039.1"/>
    <property type="molecule type" value="Genomic_DNA"/>
</dbReference>
<dbReference type="PANTHER" id="PTHR43167">
    <property type="entry name" value="PUTATIVE (AFU_ORTHOLOGUE AFUA_6G01830)-RELATED"/>
    <property type="match status" value="1"/>
</dbReference>
<evidence type="ECO:0000256" key="3">
    <source>
        <dbReference type="ARBA" id="ARBA00022691"/>
    </source>
</evidence>
<evidence type="ECO:0000256" key="1">
    <source>
        <dbReference type="ARBA" id="ARBA00022603"/>
    </source>
</evidence>
<sequence>MTSTARNSLLDPKVRTVIDRVWAMQAELNPPTVAKLMADMAQRETPYTHREIVEIFVPGSFSCPPETGRSLYALVRAIRPKVVVEFGTAHGFSTLHIAAALRDNGEGRIYGSEMHAPKAKAARDHLAEAGLGDWAEVLEGDASESLAAVSNVDLLYLDGWVDHYLDVLQAVERNFRPGAFIQADDVGLDWSKTREGTKAYLAYVGDPGNGYSSVTFSDYQGFVQSSFVGRP</sequence>
<protein>
    <submittedName>
        <fullName evidence="4">O-methyltransferase, family 3</fullName>
    </submittedName>
</protein>
<organism evidence="4">
    <name type="scientific">Rhodopseudomonas palustris (strain BisB18)</name>
    <dbReference type="NCBI Taxonomy" id="316056"/>
    <lineage>
        <taxon>Bacteria</taxon>
        <taxon>Pseudomonadati</taxon>
        <taxon>Pseudomonadota</taxon>
        <taxon>Alphaproteobacteria</taxon>
        <taxon>Hyphomicrobiales</taxon>
        <taxon>Nitrobacteraceae</taxon>
        <taxon>Rhodopseudomonas</taxon>
    </lineage>
</organism>
<dbReference type="InterPro" id="IPR002935">
    <property type="entry name" value="SAM_O-MeTrfase"/>
</dbReference>
<keyword evidence="1 4" id="KW-0489">Methyltransferase</keyword>
<dbReference type="Pfam" id="PF13578">
    <property type="entry name" value="Methyltransf_24"/>
    <property type="match status" value="1"/>
</dbReference>
<evidence type="ECO:0000256" key="2">
    <source>
        <dbReference type="ARBA" id="ARBA00022679"/>
    </source>
</evidence>